<accession>A0ACC2XMF4</accession>
<name>A0ACC2XMF4_9TREE</name>
<proteinExistence type="predicted"/>
<sequence>MEVLYLVDLIVVATRYIFLENEAFHIDWFWNPLHTYQRGINTHNWLAHKFFPELRFIATHEVGKEKTQGCREFWVSSRNMITKGNTDAFKKMLSAINSTPLATTNGIPPNLAHVTDVYTTYAPIHSEVQYDANQPNLIKSIRALGMQNPTASPFDVGDPDPSKLPHLNRSEISLFVHDVGYIHVYLLSEQGFLNRGRRGMKEIFLFFQHVNVLCGGGSNGGRINLQIECYDFDVLEIWLDMVSSSISTLSTHY</sequence>
<dbReference type="EMBL" id="JASBWV010000009">
    <property type="protein sequence ID" value="KAJ9124821.1"/>
    <property type="molecule type" value="Genomic_DNA"/>
</dbReference>
<organism evidence="1 2">
    <name type="scientific">Naganishia onofrii</name>
    <dbReference type="NCBI Taxonomy" id="1851511"/>
    <lineage>
        <taxon>Eukaryota</taxon>
        <taxon>Fungi</taxon>
        <taxon>Dikarya</taxon>
        <taxon>Basidiomycota</taxon>
        <taxon>Agaricomycotina</taxon>
        <taxon>Tremellomycetes</taxon>
        <taxon>Filobasidiales</taxon>
        <taxon>Filobasidiaceae</taxon>
        <taxon>Naganishia</taxon>
    </lineage>
</organism>
<reference evidence="1" key="1">
    <citation type="submission" date="2023-04" db="EMBL/GenBank/DDBJ databases">
        <title>Draft Genome sequencing of Naganishia species isolated from polar environments using Oxford Nanopore Technology.</title>
        <authorList>
            <person name="Leo P."/>
            <person name="Venkateswaran K."/>
        </authorList>
    </citation>
    <scope>NUCLEOTIDE SEQUENCE</scope>
    <source>
        <strain evidence="1">DBVPG 5303</strain>
    </source>
</reference>
<evidence type="ECO:0000313" key="1">
    <source>
        <dbReference type="EMBL" id="KAJ9124821.1"/>
    </source>
</evidence>
<evidence type="ECO:0000313" key="2">
    <source>
        <dbReference type="Proteomes" id="UP001234202"/>
    </source>
</evidence>
<protein>
    <submittedName>
        <fullName evidence="1">Uncharacterized protein</fullName>
    </submittedName>
</protein>
<gene>
    <name evidence="1" type="ORF">QFC24_003190</name>
</gene>
<keyword evidence="2" id="KW-1185">Reference proteome</keyword>
<comment type="caution">
    <text evidence="1">The sequence shown here is derived from an EMBL/GenBank/DDBJ whole genome shotgun (WGS) entry which is preliminary data.</text>
</comment>
<dbReference type="Proteomes" id="UP001234202">
    <property type="component" value="Unassembled WGS sequence"/>
</dbReference>